<dbReference type="InterPro" id="IPR001610">
    <property type="entry name" value="PAC"/>
</dbReference>
<dbReference type="Gene3D" id="1.10.287.130">
    <property type="match status" value="1"/>
</dbReference>
<dbReference type="GO" id="GO:0000155">
    <property type="term" value="F:phosphorelay sensor kinase activity"/>
    <property type="evidence" value="ECO:0007669"/>
    <property type="project" value="InterPro"/>
</dbReference>
<feature type="transmembrane region" description="Helical" evidence="7">
    <location>
        <begin position="184"/>
        <end position="204"/>
    </location>
</feature>
<evidence type="ECO:0000256" key="7">
    <source>
        <dbReference type="SAM" id="Phobius"/>
    </source>
</evidence>
<organism evidence="12 13">
    <name type="scientific">Gemmobacter aquaticus</name>
    <dbReference type="NCBI Taxonomy" id="490185"/>
    <lineage>
        <taxon>Bacteria</taxon>
        <taxon>Pseudomonadati</taxon>
        <taxon>Pseudomonadota</taxon>
        <taxon>Alphaproteobacteria</taxon>
        <taxon>Rhodobacterales</taxon>
        <taxon>Paracoccaceae</taxon>
        <taxon>Gemmobacter</taxon>
    </lineage>
</organism>
<accession>A0A917YMQ3</accession>
<comment type="caution">
    <text evidence="12">The sequence shown here is derived from an EMBL/GenBank/DDBJ whole genome shotgun (WGS) entry which is preliminary data.</text>
</comment>
<dbReference type="SUPFAM" id="SSF52172">
    <property type="entry name" value="CheY-like"/>
    <property type="match status" value="1"/>
</dbReference>
<keyword evidence="13" id="KW-1185">Reference proteome</keyword>
<evidence type="ECO:0000256" key="2">
    <source>
        <dbReference type="ARBA" id="ARBA00012438"/>
    </source>
</evidence>
<feature type="domain" description="PAC" evidence="11">
    <location>
        <begin position="303"/>
        <end position="354"/>
    </location>
</feature>
<dbReference type="InterPro" id="IPR005467">
    <property type="entry name" value="His_kinase_dom"/>
</dbReference>
<dbReference type="Gene3D" id="3.30.450.20">
    <property type="entry name" value="PAS domain"/>
    <property type="match status" value="1"/>
</dbReference>
<dbReference type="InterPro" id="IPR035965">
    <property type="entry name" value="PAS-like_dom_sf"/>
</dbReference>
<evidence type="ECO:0000259" key="11">
    <source>
        <dbReference type="PROSITE" id="PS50113"/>
    </source>
</evidence>
<dbReference type="NCBIfam" id="TIGR00229">
    <property type="entry name" value="sensory_box"/>
    <property type="match status" value="1"/>
</dbReference>
<keyword evidence="7" id="KW-1133">Transmembrane helix</keyword>
<keyword evidence="3 6" id="KW-0597">Phosphoprotein</keyword>
<dbReference type="PROSITE" id="PS50113">
    <property type="entry name" value="PAC"/>
    <property type="match status" value="1"/>
</dbReference>
<evidence type="ECO:0000259" key="10">
    <source>
        <dbReference type="PROSITE" id="PS50112"/>
    </source>
</evidence>
<dbReference type="Gene3D" id="3.30.565.10">
    <property type="entry name" value="Histidine kinase-like ATPase, C-terminal domain"/>
    <property type="match status" value="1"/>
</dbReference>
<dbReference type="SMART" id="SM00086">
    <property type="entry name" value="PAC"/>
    <property type="match status" value="1"/>
</dbReference>
<reference evidence="12 13" key="1">
    <citation type="journal article" date="2014" name="Int. J. Syst. Evol. Microbiol.">
        <title>Complete genome sequence of Corynebacterium casei LMG S-19264T (=DSM 44701T), isolated from a smear-ripened cheese.</title>
        <authorList>
            <consortium name="US DOE Joint Genome Institute (JGI-PGF)"/>
            <person name="Walter F."/>
            <person name="Albersmeier A."/>
            <person name="Kalinowski J."/>
            <person name="Ruckert C."/>
        </authorList>
    </citation>
    <scope>NUCLEOTIDE SEQUENCE [LARGE SCALE GENOMIC DNA]</scope>
    <source>
        <strain evidence="12 13">CGMCC 1.7029</strain>
    </source>
</reference>
<keyword evidence="4" id="KW-0808">Transferase</keyword>
<feature type="domain" description="Response regulatory" evidence="9">
    <location>
        <begin position="621"/>
        <end position="737"/>
    </location>
</feature>
<dbReference type="Pfam" id="PF00512">
    <property type="entry name" value="HisKA"/>
    <property type="match status" value="1"/>
</dbReference>
<dbReference type="InterPro" id="IPR036890">
    <property type="entry name" value="HATPase_C_sf"/>
</dbReference>
<dbReference type="InterPro" id="IPR000014">
    <property type="entry name" value="PAS"/>
</dbReference>
<evidence type="ECO:0000256" key="3">
    <source>
        <dbReference type="ARBA" id="ARBA00022553"/>
    </source>
</evidence>
<sequence>MTTPSRAERLLLKFSPRLWQILLIIVIGLGALTAISIRFADRLDDARSSQSDNTTWLISQLEVDALKLERAVTEARLPGSPPDLGSIRAAFDIYLSRVRVVSGNLMQATVLRPISQSADWSQVQDTTVKLRLLIDVPDERLRQNLSEIADLMADMRRPMRAAVVNSLRHLIEAGTDSRNALALLFNRSAVVATGLIALLFLTIWSTSTLTNSLRRRTHEAERNRSNLERTINASLDGVIVARADGPVQAVNPAAEAILGYGRDELMASTGIVNLVLPEALHDQQTAMVREVLRAAPHGSIPEGRIELLAQRADGRVIPIELSLTRDRDSDDELIYIAFLRDISERRRYEASLREARDSALSAAETKSRFLAMMSHEMRTPLNGVIAALDILRETTTLTERQARFLGIAESSAQTALEQIGDVLELARVEGDAPAERSTAVNLSELLRGLAEQAMPLAVRRGNLIELKLPAHDAAWVLAPRRTLLRVMMNLVGNAVKFTAGGTIRITAEVQPAGRDQMQARLSVGDTGIGIPADKIEAIFEPFETLDTGYDRETEGTGLGLGIARRSIERIGGAITVESTPGMGSLFSVTLPVTLPSPDEIAVTRTEVEPVTTSAPPVPVLSVLIVEDNPVNRLVLSEMLRYLGQRVTEAEDGNAAIRAARLQRFDLIFMDISMPGLDGLATAAAIRADGASREARIVALTAHGQPEELERFRQAGLAEVMSKPVTIAALLPRLAGVGAGQPANTDPSGELDMQVVQELCQLLGHPTREKMLASFLAEGEALLVALASDEDDGQLTARVHRLKGAAAVIGAAGFARRLDACEAQIAAGNRASSFADLSIAWTNLRVLLGRHFVSTGHGALK</sequence>
<dbReference type="RefSeq" id="WP_146286927.1">
    <property type="nucleotide sequence ID" value="NZ_BMLP01000004.1"/>
</dbReference>
<dbReference type="SUPFAM" id="SSF47384">
    <property type="entry name" value="Homodimeric domain of signal transducing histidine kinase"/>
    <property type="match status" value="1"/>
</dbReference>
<dbReference type="Proteomes" id="UP000598196">
    <property type="component" value="Unassembled WGS sequence"/>
</dbReference>
<dbReference type="SMART" id="SM00091">
    <property type="entry name" value="PAS"/>
    <property type="match status" value="1"/>
</dbReference>
<dbReference type="SUPFAM" id="SSF47226">
    <property type="entry name" value="Histidine-containing phosphotransfer domain, HPT domain"/>
    <property type="match status" value="1"/>
</dbReference>
<proteinExistence type="predicted"/>
<dbReference type="Pfam" id="PF00072">
    <property type="entry name" value="Response_reg"/>
    <property type="match status" value="1"/>
</dbReference>
<evidence type="ECO:0000256" key="4">
    <source>
        <dbReference type="ARBA" id="ARBA00022679"/>
    </source>
</evidence>
<dbReference type="CDD" id="cd16922">
    <property type="entry name" value="HATPase_EvgS-ArcB-TorS-like"/>
    <property type="match status" value="1"/>
</dbReference>
<evidence type="ECO:0000259" key="9">
    <source>
        <dbReference type="PROSITE" id="PS50110"/>
    </source>
</evidence>
<evidence type="ECO:0000313" key="12">
    <source>
        <dbReference type="EMBL" id="GGO33164.1"/>
    </source>
</evidence>
<evidence type="ECO:0000256" key="1">
    <source>
        <dbReference type="ARBA" id="ARBA00000085"/>
    </source>
</evidence>
<dbReference type="Gene3D" id="3.40.50.2300">
    <property type="match status" value="1"/>
</dbReference>
<keyword evidence="7" id="KW-0812">Transmembrane</keyword>
<dbReference type="Gene3D" id="1.20.120.160">
    <property type="entry name" value="HPT domain"/>
    <property type="match status" value="1"/>
</dbReference>
<dbReference type="EC" id="2.7.13.3" evidence="2"/>
<dbReference type="PANTHER" id="PTHR43047:SF64">
    <property type="entry name" value="HISTIDINE KINASE CONTAINING CHEY-HOMOLOGOUS RECEIVER DOMAIN AND PAS DOMAIN-RELATED"/>
    <property type="match status" value="1"/>
</dbReference>
<dbReference type="CDD" id="cd00082">
    <property type="entry name" value="HisKA"/>
    <property type="match status" value="1"/>
</dbReference>
<protein>
    <recommendedName>
        <fullName evidence="2">histidine kinase</fullName>
        <ecNumber evidence="2">2.7.13.3</ecNumber>
    </recommendedName>
</protein>
<dbReference type="SUPFAM" id="SSF55785">
    <property type="entry name" value="PYP-like sensor domain (PAS domain)"/>
    <property type="match status" value="1"/>
</dbReference>
<gene>
    <name evidence="12" type="ORF">GCM10010991_22120</name>
</gene>
<dbReference type="CDD" id="cd17546">
    <property type="entry name" value="REC_hyHK_CKI1_RcsC-like"/>
    <property type="match status" value="1"/>
</dbReference>
<dbReference type="Pfam" id="PF02518">
    <property type="entry name" value="HATPase_c"/>
    <property type="match status" value="1"/>
</dbReference>
<evidence type="ECO:0000313" key="13">
    <source>
        <dbReference type="Proteomes" id="UP000598196"/>
    </source>
</evidence>
<dbReference type="PANTHER" id="PTHR43047">
    <property type="entry name" value="TWO-COMPONENT HISTIDINE PROTEIN KINASE"/>
    <property type="match status" value="1"/>
</dbReference>
<dbReference type="InterPro" id="IPR003661">
    <property type="entry name" value="HisK_dim/P_dom"/>
</dbReference>
<comment type="catalytic activity">
    <reaction evidence="1">
        <text>ATP + protein L-histidine = ADP + protein N-phospho-L-histidine.</text>
        <dbReference type="EC" id="2.7.13.3"/>
    </reaction>
</comment>
<evidence type="ECO:0000256" key="6">
    <source>
        <dbReference type="PROSITE-ProRule" id="PRU00169"/>
    </source>
</evidence>
<feature type="domain" description="Histidine kinase" evidence="8">
    <location>
        <begin position="372"/>
        <end position="594"/>
    </location>
</feature>
<dbReference type="InterPro" id="IPR011006">
    <property type="entry name" value="CheY-like_superfamily"/>
</dbReference>
<dbReference type="InterPro" id="IPR000700">
    <property type="entry name" value="PAS-assoc_C"/>
</dbReference>
<dbReference type="InterPro" id="IPR003594">
    <property type="entry name" value="HATPase_dom"/>
</dbReference>
<dbReference type="PROSITE" id="PS50110">
    <property type="entry name" value="RESPONSE_REGULATORY"/>
    <property type="match status" value="1"/>
</dbReference>
<evidence type="ECO:0000256" key="5">
    <source>
        <dbReference type="ARBA" id="ARBA00022777"/>
    </source>
</evidence>
<dbReference type="SMART" id="SM00388">
    <property type="entry name" value="HisKA"/>
    <property type="match status" value="1"/>
</dbReference>
<dbReference type="OrthoDB" id="9801651at2"/>
<dbReference type="PROSITE" id="PS50112">
    <property type="entry name" value="PAS"/>
    <property type="match status" value="1"/>
</dbReference>
<evidence type="ECO:0000259" key="8">
    <source>
        <dbReference type="PROSITE" id="PS50109"/>
    </source>
</evidence>
<dbReference type="InterPro" id="IPR036097">
    <property type="entry name" value="HisK_dim/P_sf"/>
</dbReference>
<dbReference type="Pfam" id="PF13426">
    <property type="entry name" value="PAS_9"/>
    <property type="match status" value="1"/>
</dbReference>
<dbReference type="InterPro" id="IPR004358">
    <property type="entry name" value="Sig_transdc_His_kin-like_C"/>
</dbReference>
<feature type="domain" description="PAS" evidence="10">
    <location>
        <begin position="223"/>
        <end position="295"/>
    </location>
</feature>
<dbReference type="InterPro" id="IPR001789">
    <property type="entry name" value="Sig_transdc_resp-reg_receiver"/>
</dbReference>
<dbReference type="SMART" id="SM00387">
    <property type="entry name" value="HATPase_c"/>
    <property type="match status" value="1"/>
</dbReference>
<dbReference type="PRINTS" id="PR00344">
    <property type="entry name" value="BCTRLSENSOR"/>
</dbReference>
<dbReference type="SUPFAM" id="SSF55874">
    <property type="entry name" value="ATPase domain of HSP90 chaperone/DNA topoisomerase II/histidine kinase"/>
    <property type="match status" value="1"/>
</dbReference>
<dbReference type="PROSITE" id="PS50109">
    <property type="entry name" value="HIS_KIN"/>
    <property type="match status" value="1"/>
</dbReference>
<name>A0A917YMQ3_9RHOB</name>
<keyword evidence="5 12" id="KW-0418">Kinase</keyword>
<dbReference type="InterPro" id="IPR036641">
    <property type="entry name" value="HPT_dom_sf"/>
</dbReference>
<dbReference type="SMART" id="SM00448">
    <property type="entry name" value="REC"/>
    <property type="match status" value="1"/>
</dbReference>
<feature type="modified residue" description="4-aspartylphosphate" evidence="6">
    <location>
        <position position="670"/>
    </location>
</feature>
<dbReference type="CDD" id="cd00130">
    <property type="entry name" value="PAS"/>
    <property type="match status" value="1"/>
</dbReference>
<dbReference type="AlphaFoldDB" id="A0A917YMQ3"/>
<feature type="transmembrane region" description="Helical" evidence="7">
    <location>
        <begin position="18"/>
        <end position="40"/>
    </location>
</feature>
<dbReference type="EMBL" id="BMLP01000004">
    <property type="protein sequence ID" value="GGO33164.1"/>
    <property type="molecule type" value="Genomic_DNA"/>
</dbReference>
<keyword evidence="7" id="KW-0472">Membrane</keyword>